<comment type="caution">
    <text evidence="1">The sequence shown here is derived from an EMBL/GenBank/DDBJ whole genome shotgun (WGS) entry which is preliminary data.</text>
</comment>
<accession>A0A9W8PX18</accession>
<dbReference type="OrthoDB" id="4764659at2759"/>
<dbReference type="AlphaFoldDB" id="A0A9W8PX18"/>
<organism evidence="1 2">
    <name type="scientific">Fusarium irregulare</name>
    <dbReference type="NCBI Taxonomy" id="2494466"/>
    <lineage>
        <taxon>Eukaryota</taxon>
        <taxon>Fungi</taxon>
        <taxon>Dikarya</taxon>
        <taxon>Ascomycota</taxon>
        <taxon>Pezizomycotina</taxon>
        <taxon>Sordariomycetes</taxon>
        <taxon>Hypocreomycetidae</taxon>
        <taxon>Hypocreales</taxon>
        <taxon>Nectriaceae</taxon>
        <taxon>Fusarium</taxon>
        <taxon>Fusarium incarnatum-equiseti species complex</taxon>
    </lineage>
</organism>
<dbReference type="EMBL" id="JAPDHF010000004">
    <property type="protein sequence ID" value="KAJ4019465.1"/>
    <property type="molecule type" value="Genomic_DNA"/>
</dbReference>
<name>A0A9W8PX18_9HYPO</name>
<evidence type="ECO:0000313" key="1">
    <source>
        <dbReference type="EMBL" id="KAJ4019465.1"/>
    </source>
</evidence>
<dbReference type="Proteomes" id="UP001152130">
    <property type="component" value="Unassembled WGS sequence"/>
</dbReference>
<sequence length="121" mass="13657">MLCKNPEDPKDPDTIDPMWADLLGGLSTLEIVIQHPMSFYCTNGYLPGAGLINDAEWNTLLKRRLEVIKRLVPEGTEIMVDVDEDPDLTKLVEEAIPNRCTFGETVTGYHTLIRMIPPYLI</sequence>
<evidence type="ECO:0000313" key="2">
    <source>
        <dbReference type="Proteomes" id="UP001152130"/>
    </source>
</evidence>
<protein>
    <submittedName>
        <fullName evidence="1">Uncharacterized protein</fullName>
    </submittedName>
</protein>
<keyword evidence="2" id="KW-1185">Reference proteome</keyword>
<proteinExistence type="predicted"/>
<reference evidence="1" key="1">
    <citation type="submission" date="2022-10" db="EMBL/GenBank/DDBJ databases">
        <title>Fusarium specimens isolated from Avocado Roots.</title>
        <authorList>
            <person name="Stajich J."/>
            <person name="Roper C."/>
            <person name="Heimlech-Rivalta G."/>
        </authorList>
    </citation>
    <scope>NUCLEOTIDE SEQUENCE</scope>
    <source>
        <strain evidence="1">CF00143</strain>
    </source>
</reference>
<gene>
    <name evidence="1" type="ORF">NW766_003192</name>
</gene>